<accession>A0A5C8HNI2</accession>
<dbReference type="InterPro" id="IPR029056">
    <property type="entry name" value="Ribokinase-like"/>
</dbReference>
<dbReference type="Proteomes" id="UP000321196">
    <property type="component" value="Unassembled WGS sequence"/>
</dbReference>
<dbReference type="InterPro" id="IPR011611">
    <property type="entry name" value="PfkB_dom"/>
</dbReference>
<dbReference type="GO" id="GO:0005829">
    <property type="term" value="C:cytosol"/>
    <property type="evidence" value="ECO:0007669"/>
    <property type="project" value="TreeGrafter"/>
</dbReference>
<dbReference type="InterPro" id="IPR002139">
    <property type="entry name" value="Ribo/fructo_kinase"/>
</dbReference>
<protein>
    <submittedName>
        <fullName evidence="4">Sugar kinase</fullName>
    </submittedName>
</protein>
<sequence length="311" mass="31880">MNRVISTGSIIVDLTVSVSAVPLPGGDVLASPLQALVGGGFNLAAAASRHGAHVVYAGVIGSGPYGQLASAALASEGITRVPGAAASGDTGVCITLVDDQAERTFITSPGAESRLAPEHLDAVRPQSDDVVCVSGYDAVYEGSRDALTEWVESLPLGTTVVFDPGPLVDEIPESIWNALLARTDVLTLNDAEAEQLTPGVVPTDQHFALRELLRLRPETATVIRRGSTGCTWRSNGAHGHVSAPRVVAVDTTGAGDTHTGTMAAALAEGFDLPTALRRANVAAADSVTRRGPATAPTRAQLDALLVRAAAS</sequence>
<keyword evidence="5" id="KW-1185">Reference proteome</keyword>
<evidence type="ECO:0000313" key="5">
    <source>
        <dbReference type="Proteomes" id="UP000321196"/>
    </source>
</evidence>
<evidence type="ECO:0000313" key="4">
    <source>
        <dbReference type="EMBL" id="TXK04199.1"/>
    </source>
</evidence>
<dbReference type="Gene3D" id="3.40.1190.20">
    <property type="match status" value="1"/>
</dbReference>
<gene>
    <name evidence="4" type="ORF">FVP60_10655</name>
</gene>
<comment type="caution">
    <text evidence="4">The sequence shown here is derived from an EMBL/GenBank/DDBJ whole genome shotgun (WGS) entry which is preliminary data.</text>
</comment>
<keyword evidence="2 4" id="KW-0418">Kinase</keyword>
<dbReference type="Pfam" id="PF00294">
    <property type="entry name" value="PfkB"/>
    <property type="match status" value="1"/>
</dbReference>
<dbReference type="OrthoDB" id="8578462at2"/>
<dbReference type="GO" id="GO:0016301">
    <property type="term" value="F:kinase activity"/>
    <property type="evidence" value="ECO:0007669"/>
    <property type="project" value="UniProtKB-KW"/>
</dbReference>
<name>A0A5C8HNI2_9MICO</name>
<dbReference type="PANTHER" id="PTHR10584">
    <property type="entry name" value="SUGAR KINASE"/>
    <property type="match status" value="1"/>
</dbReference>
<dbReference type="RefSeq" id="WP_147826255.1">
    <property type="nucleotide sequence ID" value="NZ_BAAARG010000003.1"/>
</dbReference>
<dbReference type="AlphaFoldDB" id="A0A5C8HNI2"/>
<dbReference type="SUPFAM" id="SSF53613">
    <property type="entry name" value="Ribokinase-like"/>
    <property type="match status" value="1"/>
</dbReference>
<dbReference type="PANTHER" id="PTHR10584:SF166">
    <property type="entry name" value="RIBOKINASE"/>
    <property type="match status" value="1"/>
</dbReference>
<feature type="domain" description="Carbohydrate kinase PfkB" evidence="3">
    <location>
        <begin position="1"/>
        <end position="294"/>
    </location>
</feature>
<proteinExistence type="predicted"/>
<organism evidence="4 5">
    <name type="scientific">Microbacterium mitrae</name>
    <dbReference type="NCBI Taxonomy" id="664640"/>
    <lineage>
        <taxon>Bacteria</taxon>
        <taxon>Bacillati</taxon>
        <taxon>Actinomycetota</taxon>
        <taxon>Actinomycetes</taxon>
        <taxon>Micrococcales</taxon>
        <taxon>Microbacteriaceae</taxon>
        <taxon>Microbacterium</taxon>
    </lineage>
</organism>
<evidence type="ECO:0000256" key="2">
    <source>
        <dbReference type="ARBA" id="ARBA00022777"/>
    </source>
</evidence>
<evidence type="ECO:0000256" key="1">
    <source>
        <dbReference type="ARBA" id="ARBA00022679"/>
    </source>
</evidence>
<reference evidence="4 5" key="1">
    <citation type="submission" date="2019-08" db="EMBL/GenBank/DDBJ databases">
        <authorList>
            <person name="Dong K."/>
        </authorList>
    </citation>
    <scope>NUCLEOTIDE SEQUENCE [LARGE SCALE GENOMIC DNA]</scope>
    <source>
        <strain evidence="4 5">M4-8</strain>
    </source>
</reference>
<evidence type="ECO:0000259" key="3">
    <source>
        <dbReference type="Pfam" id="PF00294"/>
    </source>
</evidence>
<keyword evidence="1" id="KW-0808">Transferase</keyword>
<dbReference type="EMBL" id="VRSW01000003">
    <property type="protein sequence ID" value="TXK04199.1"/>
    <property type="molecule type" value="Genomic_DNA"/>
</dbReference>
<dbReference type="GO" id="GO:0006796">
    <property type="term" value="P:phosphate-containing compound metabolic process"/>
    <property type="evidence" value="ECO:0007669"/>
    <property type="project" value="UniProtKB-ARBA"/>
</dbReference>
<dbReference type="PRINTS" id="PR00990">
    <property type="entry name" value="RIBOKINASE"/>
</dbReference>